<comment type="caution">
    <text evidence="4">The sequence shown here is derived from an EMBL/GenBank/DDBJ whole genome shotgun (WGS) entry which is preliminary data.</text>
</comment>
<reference evidence="5" key="1">
    <citation type="journal article" date="2019" name="Int. J. Syst. Evol. Microbiol.">
        <title>The Global Catalogue of Microorganisms (GCM) 10K type strain sequencing project: providing services to taxonomists for standard genome sequencing and annotation.</title>
        <authorList>
            <consortium name="The Broad Institute Genomics Platform"/>
            <consortium name="The Broad Institute Genome Sequencing Center for Infectious Disease"/>
            <person name="Wu L."/>
            <person name="Ma J."/>
        </authorList>
    </citation>
    <scope>NUCLEOTIDE SEQUENCE [LARGE SCALE GENOMIC DNA]</scope>
    <source>
        <strain evidence="5">CGMCC 1.15342</strain>
    </source>
</reference>
<evidence type="ECO:0000259" key="3">
    <source>
        <dbReference type="Pfam" id="PF17166"/>
    </source>
</evidence>
<dbReference type="InterPro" id="IPR008979">
    <property type="entry name" value="Galactose-bd-like_sf"/>
</dbReference>
<feature type="domain" description="DUF5000" evidence="2">
    <location>
        <begin position="237"/>
        <end position="385"/>
    </location>
</feature>
<dbReference type="EMBL" id="BMIK01000004">
    <property type="protein sequence ID" value="GGC25936.1"/>
    <property type="molecule type" value="Genomic_DNA"/>
</dbReference>
<feature type="domain" description="DUF4959" evidence="1">
    <location>
        <begin position="7"/>
        <end position="109"/>
    </location>
</feature>
<dbReference type="InterPro" id="IPR032527">
    <property type="entry name" value="DUF4959"/>
</dbReference>
<evidence type="ECO:0008006" key="6">
    <source>
        <dbReference type="Google" id="ProtNLM"/>
    </source>
</evidence>
<evidence type="ECO:0000313" key="4">
    <source>
        <dbReference type="EMBL" id="GGC25936.1"/>
    </source>
</evidence>
<dbReference type="Pfam" id="PF16391">
    <property type="entry name" value="DUF5000"/>
    <property type="match status" value="1"/>
</dbReference>
<protein>
    <recommendedName>
        <fullName evidence="6">F5/8 type C domain-containing protein</fullName>
    </recommendedName>
</protein>
<dbReference type="InterPro" id="IPR032164">
    <property type="entry name" value="DUF5000"/>
</dbReference>
<gene>
    <name evidence="4" type="ORF">GCM10011386_17470</name>
</gene>
<proteinExistence type="predicted"/>
<dbReference type="SUPFAM" id="SSF49785">
    <property type="entry name" value="Galactose-binding domain-like"/>
    <property type="match status" value="1"/>
</dbReference>
<dbReference type="Pfam" id="PF17166">
    <property type="entry name" value="DUF5126"/>
    <property type="match status" value="1"/>
</dbReference>
<feature type="domain" description="DUF5126" evidence="3">
    <location>
        <begin position="111"/>
        <end position="213"/>
    </location>
</feature>
<evidence type="ECO:0000259" key="1">
    <source>
        <dbReference type="Pfam" id="PF16323"/>
    </source>
</evidence>
<dbReference type="Gene3D" id="2.60.120.260">
    <property type="entry name" value="Galactose-binding domain-like"/>
    <property type="match status" value="1"/>
</dbReference>
<keyword evidence="5" id="KW-1185">Reference proteome</keyword>
<evidence type="ECO:0000313" key="5">
    <source>
        <dbReference type="Proteomes" id="UP000597338"/>
    </source>
</evidence>
<organism evidence="4 5">
    <name type="scientific">Parapedobacter defluvii</name>
    <dbReference type="NCBI Taxonomy" id="2045106"/>
    <lineage>
        <taxon>Bacteria</taxon>
        <taxon>Pseudomonadati</taxon>
        <taxon>Bacteroidota</taxon>
        <taxon>Sphingobacteriia</taxon>
        <taxon>Sphingobacteriales</taxon>
        <taxon>Sphingobacteriaceae</taxon>
        <taxon>Parapedobacter</taxon>
    </lineage>
</organism>
<dbReference type="Pfam" id="PF16323">
    <property type="entry name" value="DUF4959"/>
    <property type="match status" value="1"/>
</dbReference>
<dbReference type="Proteomes" id="UP000597338">
    <property type="component" value="Unassembled WGS sequence"/>
</dbReference>
<evidence type="ECO:0000259" key="2">
    <source>
        <dbReference type="Pfam" id="PF16391"/>
    </source>
</evidence>
<dbReference type="InterPro" id="IPR033431">
    <property type="entry name" value="DUF5126"/>
</dbReference>
<name>A0ABQ1LL53_9SPHI</name>
<accession>A0ABQ1LL53</accession>
<sequence length="392" mass="44013">MGIGIAVSCKEENIGQTPVDRTPPSAVTNVSIESLPGGAKISYDLPDETDISYVTCEYIFNDEKKVARSSVYNNYVIIEGLADIVPCDFTLSLVDHSENKSEPYKGSFVPLEPPFRSVFKTITLEPDFGGVVIRWKNESNALIGAFLYAMSDEGEWEEYDLVYSSTTEEKRSIRGYNTDQRKFGVSLIDRFGNTTDTLVVAAEPLYEKLLDKSNFKDGHLAGDNYTSHNSRPISNIWDGNVQVIWHTVPDAGFTPPQTFTIDLGVEAKLSRMMLWNRQDGYVFNQHNLRYFEVWGSKELTHGINDPYWSGEAWKDDWILIGDFEQIKPSGLPLGQTNADDEAATQAGSEFIFESGVGEVRYLRFVVKETWARTPAMHIAEVSIYGDDGVIEE</sequence>